<proteinExistence type="predicted"/>
<evidence type="ECO:0000313" key="2">
    <source>
        <dbReference type="Proteomes" id="UP000799436"/>
    </source>
</evidence>
<name>A0A6G1L0Q2_9PEZI</name>
<protein>
    <submittedName>
        <fullName evidence="1">Uncharacterized protein</fullName>
    </submittedName>
</protein>
<sequence>MRDLIQSSTRNLPRTGRIETGTCPIGRTDLLWAAVSEEVMLRFEKAVEMLKMGWELVMMGRCLRERFRRGW</sequence>
<reference evidence="1" key="1">
    <citation type="journal article" date="2020" name="Stud. Mycol.">
        <title>101 Dothideomycetes genomes: a test case for predicting lifestyles and emergence of pathogens.</title>
        <authorList>
            <person name="Haridas S."/>
            <person name="Albert R."/>
            <person name="Binder M."/>
            <person name="Bloem J."/>
            <person name="Labutti K."/>
            <person name="Salamov A."/>
            <person name="Andreopoulos B."/>
            <person name="Baker S."/>
            <person name="Barry K."/>
            <person name="Bills G."/>
            <person name="Bluhm B."/>
            <person name="Cannon C."/>
            <person name="Castanera R."/>
            <person name="Culley D."/>
            <person name="Daum C."/>
            <person name="Ezra D."/>
            <person name="Gonzalez J."/>
            <person name="Henrissat B."/>
            <person name="Kuo A."/>
            <person name="Liang C."/>
            <person name="Lipzen A."/>
            <person name="Lutzoni F."/>
            <person name="Magnuson J."/>
            <person name="Mondo S."/>
            <person name="Nolan M."/>
            <person name="Ohm R."/>
            <person name="Pangilinan J."/>
            <person name="Park H.-J."/>
            <person name="Ramirez L."/>
            <person name="Alfaro M."/>
            <person name="Sun H."/>
            <person name="Tritt A."/>
            <person name="Yoshinaga Y."/>
            <person name="Zwiers L.-H."/>
            <person name="Turgeon B."/>
            <person name="Goodwin S."/>
            <person name="Spatafora J."/>
            <person name="Crous P."/>
            <person name="Grigoriev I."/>
        </authorList>
    </citation>
    <scope>NUCLEOTIDE SEQUENCE</scope>
    <source>
        <strain evidence="1">CBS 116005</strain>
    </source>
</reference>
<keyword evidence="2" id="KW-1185">Reference proteome</keyword>
<dbReference type="Proteomes" id="UP000799436">
    <property type="component" value="Unassembled WGS sequence"/>
</dbReference>
<organism evidence="1 2">
    <name type="scientific">Teratosphaeria nubilosa</name>
    <dbReference type="NCBI Taxonomy" id="161662"/>
    <lineage>
        <taxon>Eukaryota</taxon>
        <taxon>Fungi</taxon>
        <taxon>Dikarya</taxon>
        <taxon>Ascomycota</taxon>
        <taxon>Pezizomycotina</taxon>
        <taxon>Dothideomycetes</taxon>
        <taxon>Dothideomycetidae</taxon>
        <taxon>Mycosphaerellales</taxon>
        <taxon>Teratosphaeriaceae</taxon>
        <taxon>Teratosphaeria</taxon>
    </lineage>
</organism>
<gene>
    <name evidence="1" type="ORF">EJ03DRAFT_330122</name>
</gene>
<accession>A0A6G1L0Q2</accession>
<evidence type="ECO:0000313" key="1">
    <source>
        <dbReference type="EMBL" id="KAF2766395.1"/>
    </source>
</evidence>
<dbReference type="EMBL" id="ML995872">
    <property type="protein sequence ID" value="KAF2766395.1"/>
    <property type="molecule type" value="Genomic_DNA"/>
</dbReference>
<dbReference type="AlphaFoldDB" id="A0A6G1L0Q2"/>